<comment type="caution">
    <text evidence="4">The sequence shown here is derived from an EMBL/GenBank/DDBJ whole genome shotgun (WGS) entry which is preliminary data.</text>
</comment>
<keyword evidence="2 3" id="KW-0663">Pyridoxal phosphate</keyword>
<dbReference type="PANTHER" id="PTHR43094">
    <property type="entry name" value="AMINOTRANSFERASE"/>
    <property type="match status" value="1"/>
</dbReference>
<comment type="similarity">
    <text evidence="1 3">Belongs to the class-III pyridoxal-phosphate-dependent aminotransferase family.</text>
</comment>
<reference evidence="4" key="2">
    <citation type="submission" date="2020-09" db="EMBL/GenBank/DDBJ databases">
        <title>Reference genome assembly for Australian Ascochyta lentis isolate Al4.</title>
        <authorList>
            <person name="Lee R.C."/>
            <person name="Farfan-Caceres L.M."/>
            <person name="Debler J.W."/>
            <person name="Williams A.H."/>
            <person name="Henares B.M."/>
        </authorList>
    </citation>
    <scope>NUCLEOTIDE SEQUENCE</scope>
    <source>
        <strain evidence="4">Al4</strain>
    </source>
</reference>
<dbReference type="AlphaFoldDB" id="A0A8H7MIV3"/>
<reference evidence="4" key="1">
    <citation type="submission" date="2018-12" db="EMBL/GenBank/DDBJ databases">
        <authorList>
            <person name="Syme R.A."/>
            <person name="Farfan-Caceres L."/>
            <person name="Lichtenzveig J."/>
        </authorList>
    </citation>
    <scope>NUCLEOTIDE SEQUENCE</scope>
    <source>
        <strain evidence="4">Al4</strain>
    </source>
</reference>
<dbReference type="OrthoDB" id="5419315at2759"/>
<dbReference type="GO" id="GO:0030170">
    <property type="term" value="F:pyridoxal phosphate binding"/>
    <property type="evidence" value="ECO:0007669"/>
    <property type="project" value="InterPro"/>
</dbReference>
<name>A0A8H7MIV3_9PLEO</name>
<evidence type="ECO:0000313" key="5">
    <source>
        <dbReference type="Proteomes" id="UP000651452"/>
    </source>
</evidence>
<dbReference type="EMBL" id="RZGK01000009">
    <property type="protein sequence ID" value="KAF9696638.1"/>
    <property type="molecule type" value="Genomic_DNA"/>
</dbReference>
<organism evidence="4 5">
    <name type="scientific">Ascochyta lentis</name>
    <dbReference type="NCBI Taxonomy" id="205686"/>
    <lineage>
        <taxon>Eukaryota</taxon>
        <taxon>Fungi</taxon>
        <taxon>Dikarya</taxon>
        <taxon>Ascomycota</taxon>
        <taxon>Pezizomycotina</taxon>
        <taxon>Dothideomycetes</taxon>
        <taxon>Pleosporomycetidae</taxon>
        <taxon>Pleosporales</taxon>
        <taxon>Pleosporineae</taxon>
        <taxon>Didymellaceae</taxon>
        <taxon>Ascochyta</taxon>
    </lineage>
</organism>
<dbReference type="InterPro" id="IPR015421">
    <property type="entry name" value="PyrdxlP-dep_Trfase_major"/>
</dbReference>
<dbReference type="GO" id="GO:0005829">
    <property type="term" value="C:cytosol"/>
    <property type="evidence" value="ECO:0007669"/>
    <property type="project" value="TreeGrafter"/>
</dbReference>
<evidence type="ECO:0000256" key="1">
    <source>
        <dbReference type="ARBA" id="ARBA00008954"/>
    </source>
</evidence>
<dbReference type="SUPFAM" id="SSF53383">
    <property type="entry name" value="PLP-dependent transferases"/>
    <property type="match status" value="1"/>
</dbReference>
<dbReference type="GO" id="GO:0008483">
    <property type="term" value="F:transaminase activity"/>
    <property type="evidence" value="ECO:0007669"/>
    <property type="project" value="InterPro"/>
</dbReference>
<evidence type="ECO:0000256" key="3">
    <source>
        <dbReference type="RuleBase" id="RU003560"/>
    </source>
</evidence>
<accession>A0A8H7MIV3</accession>
<dbReference type="Gene3D" id="3.90.1150.10">
    <property type="entry name" value="Aspartate Aminotransferase, domain 1"/>
    <property type="match status" value="1"/>
</dbReference>
<dbReference type="InterPro" id="IPR015424">
    <property type="entry name" value="PyrdxlP-dep_Trfase"/>
</dbReference>
<dbReference type="InterPro" id="IPR005814">
    <property type="entry name" value="Aminotrans_3"/>
</dbReference>
<dbReference type="NCBIfam" id="NF005685">
    <property type="entry name" value="PRK07483.1"/>
    <property type="match status" value="1"/>
</dbReference>
<dbReference type="Pfam" id="PF00202">
    <property type="entry name" value="Aminotran_3"/>
    <property type="match status" value="1"/>
</dbReference>
<dbReference type="InterPro" id="IPR015422">
    <property type="entry name" value="PyrdxlP-dep_Trfase_small"/>
</dbReference>
<evidence type="ECO:0000256" key="2">
    <source>
        <dbReference type="ARBA" id="ARBA00022898"/>
    </source>
</evidence>
<keyword evidence="5" id="KW-1185">Reference proteome</keyword>
<gene>
    <name evidence="4" type="ORF">EKO04_005164</name>
</gene>
<dbReference type="Proteomes" id="UP000651452">
    <property type="component" value="Unassembled WGS sequence"/>
</dbReference>
<dbReference type="PANTHER" id="PTHR43094:SF1">
    <property type="entry name" value="AMINOTRANSFERASE CLASS-III"/>
    <property type="match status" value="1"/>
</dbReference>
<proteinExistence type="inferred from homology"/>
<dbReference type="CDD" id="cd00610">
    <property type="entry name" value="OAT_like"/>
    <property type="match status" value="1"/>
</dbReference>
<protein>
    <recommendedName>
        <fullName evidence="6">Aminotransferase</fullName>
    </recommendedName>
</protein>
<sequence length="455" mass="49859">MAHPHVFRSHVLHRNLASEPLKVVSGHGIRYELESGKKIIDGSCGPSVSVIGHGHAEVKQAIIKQLDTIQYVYSGSSLTSEPAEALASFLLEDRPGGLSKAIFVNSGSEATDAMLKLVRQYWHEKKEPQRKFIISRKQSYHGNTIGALCVSGHDARRGLYSEWLSTNVVFVDPCYAFRMKKEGQTDEEYVEALRQQLEDTFERLGPHNVAGFMAETLSGTVLGCVPAVAGYFKMVREVCDKYGALLLLDEIICGMGKTGTMHAWEQEDMRGPDVQTIGKALGAGFVPLSGVLVHDDVFQTLARGSKTLAHGHTFQAHPLACAAALQVQKIINRDGLVDNVRRQGQVLERLLRTHIAPLAHVANVRGRGLYWAVELMRDPVAKQPFSSEENFCGRVVDAAMDLGLNVLGNLGPSGEVHVDHVMLAPPYIVEEADLEEMVALLRAAIQQVSLSSEQP</sequence>
<evidence type="ECO:0000313" key="4">
    <source>
        <dbReference type="EMBL" id="KAF9696638.1"/>
    </source>
</evidence>
<dbReference type="Gene3D" id="3.40.640.10">
    <property type="entry name" value="Type I PLP-dependent aspartate aminotransferase-like (Major domain)"/>
    <property type="match status" value="1"/>
</dbReference>
<evidence type="ECO:0008006" key="6">
    <source>
        <dbReference type="Google" id="ProtNLM"/>
    </source>
</evidence>